<dbReference type="GO" id="GO:0005634">
    <property type="term" value="C:nucleus"/>
    <property type="evidence" value="ECO:0007669"/>
    <property type="project" value="UniProtKB-SubCell"/>
</dbReference>
<dbReference type="AlphaFoldDB" id="A0AAV8TI77"/>
<keyword evidence="7" id="KW-0805">Transcription regulation</keyword>
<proteinExistence type="predicted"/>
<protein>
    <recommendedName>
        <fullName evidence="11">Zinc-finger domain-containing protein</fullName>
    </recommendedName>
</protein>
<dbReference type="EMBL" id="JAIWQS010000004">
    <property type="protein sequence ID" value="KAJ8766616.1"/>
    <property type="molecule type" value="Genomic_DNA"/>
</dbReference>
<comment type="subcellular location">
    <subcellularLocation>
        <location evidence="2">Cytoplasm</location>
    </subcellularLocation>
    <subcellularLocation>
        <location evidence="1">Nucleus</location>
    </subcellularLocation>
</comment>
<sequence length="354" mass="40174">MVSRRRNAEEDAANAENTNNYNGDDTAGDLRKRAIEKKEAKGSNGLGYEELRDRRIRENKDRMQKLGLFELSLKLKPQPKKTPQDVSSPKRKPQNALPAAASPRRSSRLKCLTPVNYKERERPIKIKIELSEDVEIRILEGSQPEVYTEEHEKLLGDSKTSWTLCVDGYDSDGNRMYDPEKGESCHQCRQKIRCLHTHCSKCNTVQGQFCGDCLYTRYGENVIEVNENPSWICPACRDICNCSRCRKGKGWRPTGCIYKRVSKLGFKSVAHYLIQTQRGQSCSADSRIKGLVSEEGTLLSANTDQLNEFHNAQPKTDQHKMEKDVKQEHYSDSSYDADADHEDDAGDDSGDSTE</sequence>
<feature type="compositionally biased region" description="Basic and acidic residues" evidence="10">
    <location>
        <begin position="316"/>
        <end position="331"/>
    </location>
</feature>
<dbReference type="Proteomes" id="UP001159364">
    <property type="component" value="Linkage Group LG04"/>
</dbReference>
<feature type="region of interest" description="Disordered" evidence="10">
    <location>
        <begin position="71"/>
        <end position="106"/>
    </location>
</feature>
<dbReference type="PANTHER" id="PTHR31169">
    <property type="entry name" value="OS05G0300700 PROTEIN"/>
    <property type="match status" value="1"/>
</dbReference>
<dbReference type="GO" id="GO:0005737">
    <property type="term" value="C:cytoplasm"/>
    <property type="evidence" value="ECO:0007669"/>
    <property type="project" value="UniProtKB-SubCell"/>
</dbReference>
<evidence type="ECO:0000256" key="7">
    <source>
        <dbReference type="ARBA" id="ARBA00023015"/>
    </source>
</evidence>
<evidence type="ECO:0000256" key="8">
    <source>
        <dbReference type="ARBA" id="ARBA00023163"/>
    </source>
</evidence>
<evidence type="ECO:0000256" key="10">
    <source>
        <dbReference type="SAM" id="MobiDB-lite"/>
    </source>
</evidence>
<feature type="domain" description="Zinc-finger" evidence="11">
    <location>
        <begin position="177"/>
        <end position="273"/>
    </location>
</feature>
<keyword evidence="13" id="KW-1185">Reference proteome</keyword>
<feature type="compositionally biased region" description="Acidic residues" evidence="10">
    <location>
        <begin position="335"/>
        <end position="354"/>
    </location>
</feature>
<keyword evidence="8" id="KW-0804">Transcription</keyword>
<evidence type="ECO:0000259" key="11">
    <source>
        <dbReference type="Pfam" id="PF10497"/>
    </source>
</evidence>
<keyword evidence="5" id="KW-0597">Phosphoprotein</keyword>
<feature type="compositionally biased region" description="Basic and acidic residues" evidence="10">
    <location>
        <begin position="28"/>
        <end position="41"/>
    </location>
</feature>
<keyword evidence="4" id="KW-1017">Isopeptide bond</keyword>
<evidence type="ECO:0000256" key="4">
    <source>
        <dbReference type="ARBA" id="ARBA00022499"/>
    </source>
</evidence>
<dbReference type="InterPro" id="IPR040221">
    <property type="entry name" value="CDCA7/CDA7L"/>
</dbReference>
<accession>A0AAV8TI77</accession>
<evidence type="ECO:0000256" key="9">
    <source>
        <dbReference type="ARBA" id="ARBA00023242"/>
    </source>
</evidence>
<dbReference type="Pfam" id="PF10497">
    <property type="entry name" value="zf-4CXXC_R1"/>
    <property type="match status" value="1"/>
</dbReference>
<keyword evidence="6" id="KW-0832">Ubl conjugation</keyword>
<organism evidence="12 13">
    <name type="scientific">Erythroxylum novogranatense</name>
    <dbReference type="NCBI Taxonomy" id="1862640"/>
    <lineage>
        <taxon>Eukaryota</taxon>
        <taxon>Viridiplantae</taxon>
        <taxon>Streptophyta</taxon>
        <taxon>Embryophyta</taxon>
        <taxon>Tracheophyta</taxon>
        <taxon>Spermatophyta</taxon>
        <taxon>Magnoliopsida</taxon>
        <taxon>eudicotyledons</taxon>
        <taxon>Gunneridae</taxon>
        <taxon>Pentapetalae</taxon>
        <taxon>rosids</taxon>
        <taxon>fabids</taxon>
        <taxon>Malpighiales</taxon>
        <taxon>Erythroxylaceae</taxon>
        <taxon>Erythroxylum</taxon>
    </lineage>
</organism>
<reference evidence="12 13" key="1">
    <citation type="submission" date="2021-09" db="EMBL/GenBank/DDBJ databases">
        <title>Genomic insights and catalytic innovation underlie evolution of tropane alkaloids biosynthesis.</title>
        <authorList>
            <person name="Wang Y.-J."/>
            <person name="Tian T."/>
            <person name="Huang J.-P."/>
            <person name="Huang S.-X."/>
        </authorList>
    </citation>
    <scope>NUCLEOTIDE SEQUENCE [LARGE SCALE GENOMIC DNA]</scope>
    <source>
        <strain evidence="12">KIB-2018</strain>
        <tissue evidence="12">Leaf</tissue>
    </source>
</reference>
<evidence type="ECO:0000256" key="6">
    <source>
        <dbReference type="ARBA" id="ARBA00022843"/>
    </source>
</evidence>
<feature type="region of interest" description="Disordered" evidence="10">
    <location>
        <begin position="310"/>
        <end position="354"/>
    </location>
</feature>
<evidence type="ECO:0000256" key="5">
    <source>
        <dbReference type="ARBA" id="ARBA00022553"/>
    </source>
</evidence>
<dbReference type="PANTHER" id="PTHR31169:SF33">
    <property type="entry name" value="CELL DIVISION CYCLE-ASSOCIATED 7-LIKE PROTEIN"/>
    <property type="match status" value="1"/>
</dbReference>
<evidence type="ECO:0000313" key="13">
    <source>
        <dbReference type="Proteomes" id="UP001159364"/>
    </source>
</evidence>
<dbReference type="GO" id="GO:0006355">
    <property type="term" value="P:regulation of DNA-templated transcription"/>
    <property type="evidence" value="ECO:0007669"/>
    <property type="project" value="InterPro"/>
</dbReference>
<name>A0AAV8TI77_9ROSI</name>
<dbReference type="InterPro" id="IPR018866">
    <property type="entry name" value="Znf-4CXXC_R1"/>
</dbReference>
<evidence type="ECO:0000256" key="3">
    <source>
        <dbReference type="ARBA" id="ARBA00022490"/>
    </source>
</evidence>
<feature type="region of interest" description="Disordered" evidence="10">
    <location>
        <begin position="1"/>
        <end position="56"/>
    </location>
</feature>
<evidence type="ECO:0000256" key="1">
    <source>
        <dbReference type="ARBA" id="ARBA00004123"/>
    </source>
</evidence>
<keyword evidence="9" id="KW-0539">Nucleus</keyword>
<keyword evidence="3" id="KW-0963">Cytoplasm</keyword>
<feature type="compositionally biased region" description="Low complexity" evidence="10">
    <location>
        <begin position="14"/>
        <end position="25"/>
    </location>
</feature>
<gene>
    <name evidence="12" type="ORF">K2173_001136</name>
</gene>
<evidence type="ECO:0000313" key="12">
    <source>
        <dbReference type="EMBL" id="KAJ8766616.1"/>
    </source>
</evidence>
<comment type="caution">
    <text evidence="12">The sequence shown here is derived from an EMBL/GenBank/DDBJ whole genome shotgun (WGS) entry which is preliminary data.</text>
</comment>
<evidence type="ECO:0000256" key="2">
    <source>
        <dbReference type="ARBA" id="ARBA00004496"/>
    </source>
</evidence>